<evidence type="ECO:0000259" key="1">
    <source>
        <dbReference type="Pfam" id="PF07735"/>
    </source>
</evidence>
<sequence>MEERPEIFLYVGDSFIKFKLEMPSNNGMITNLDDHPVSVRVSEGNEERESESTMNWNQQMSLGEWIQHFRLLPNDPMSLHVQFYVGNIKFDIQSLRNTFPNLRRIGVTCLKEGLDESDILNAQNVLRAFLSDVQHLVLHCVPLQENLSLQHIGMTNLKELWVYYQKNLNFVDVAAWNAETCVITKTEDQMSIRDLNRFFKLWIEGSNPRLKEFSTYFGAEAIPDWNVLLKGLKSIEIEAEEEEGYEERKFTIQNNRGISAVLRVYYEQEMASVFFTLSN</sequence>
<protein>
    <recommendedName>
        <fullName evidence="1">Sdz-33 F-box domain-containing protein</fullName>
    </recommendedName>
</protein>
<feature type="domain" description="Sdz-33 F-box" evidence="1">
    <location>
        <begin position="149"/>
        <end position="214"/>
    </location>
</feature>
<dbReference type="InterPro" id="IPR012885">
    <property type="entry name" value="F-box_Sdz-33"/>
</dbReference>
<organism evidence="2 3">
    <name type="scientific">Caenorhabditis nigoni</name>
    <dbReference type="NCBI Taxonomy" id="1611254"/>
    <lineage>
        <taxon>Eukaryota</taxon>
        <taxon>Metazoa</taxon>
        <taxon>Ecdysozoa</taxon>
        <taxon>Nematoda</taxon>
        <taxon>Chromadorea</taxon>
        <taxon>Rhabditida</taxon>
        <taxon>Rhabditina</taxon>
        <taxon>Rhabditomorpha</taxon>
        <taxon>Rhabditoidea</taxon>
        <taxon>Rhabditidae</taxon>
        <taxon>Peloderinae</taxon>
        <taxon>Caenorhabditis</taxon>
    </lineage>
</organism>
<evidence type="ECO:0000313" key="2">
    <source>
        <dbReference type="EMBL" id="PIC21814.1"/>
    </source>
</evidence>
<proteinExistence type="predicted"/>
<dbReference type="Proteomes" id="UP000230233">
    <property type="component" value="Chromosome X"/>
</dbReference>
<reference evidence="3" key="1">
    <citation type="submission" date="2017-10" db="EMBL/GenBank/DDBJ databases">
        <title>Rapid genome shrinkage in a self-fertile nematode reveals novel sperm competition proteins.</title>
        <authorList>
            <person name="Yin D."/>
            <person name="Schwarz E.M."/>
            <person name="Thomas C.G."/>
            <person name="Felde R.L."/>
            <person name="Korf I.F."/>
            <person name="Cutter A.D."/>
            <person name="Schartner C.M."/>
            <person name="Ralston E.J."/>
            <person name="Meyer B.J."/>
            <person name="Haag E.S."/>
        </authorList>
    </citation>
    <scope>NUCLEOTIDE SEQUENCE [LARGE SCALE GENOMIC DNA]</scope>
    <source>
        <strain evidence="3">JU1422</strain>
    </source>
</reference>
<dbReference type="PANTHER" id="PTHR22899">
    <property type="entry name" value="CYCLIN-RELATED F-BOX FAMILY"/>
    <property type="match status" value="1"/>
</dbReference>
<dbReference type="InterPro" id="IPR053222">
    <property type="entry name" value="Zygotic_Embryogenesis-Asso"/>
</dbReference>
<gene>
    <name evidence="2" type="primary">Cnig_chr_X.g26515</name>
    <name evidence="2" type="ORF">B9Z55_026515</name>
</gene>
<dbReference type="AlphaFoldDB" id="A0A2G5T348"/>
<accession>A0A2G5T348</accession>
<evidence type="ECO:0000313" key="3">
    <source>
        <dbReference type="Proteomes" id="UP000230233"/>
    </source>
</evidence>
<dbReference type="STRING" id="1611254.A0A2G5T348"/>
<dbReference type="Pfam" id="PF07735">
    <property type="entry name" value="FBA_2"/>
    <property type="match status" value="1"/>
</dbReference>
<keyword evidence="3" id="KW-1185">Reference proteome</keyword>
<dbReference type="PANTHER" id="PTHR22899:SF0">
    <property type="entry name" value="F-BOX ASSOCIATED DOMAIN-CONTAINING PROTEIN-RELATED"/>
    <property type="match status" value="1"/>
</dbReference>
<comment type="caution">
    <text evidence="2">The sequence shown here is derived from an EMBL/GenBank/DDBJ whole genome shotgun (WGS) entry which is preliminary data.</text>
</comment>
<dbReference type="EMBL" id="PDUG01000006">
    <property type="protein sequence ID" value="PIC21814.1"/>
    <property type="molecule type" value="Genomic_DNA"/>
</dbReference>
<name>A0A2G5T348_9PELO</name>